<gene>
    <name evidence="7" type="ORF">MUDAN_MDHGFNIF_03122</name>
</gene>
<dbReference type="PROSITE" id="PS51900">
    <property type="entry name" value="CB"/>
    <property type="match status" value="1"/>
</dbReference>
<name>A0A660DZC2_9LACO</name>
<evidence type="ECO:0000256" key="3">
    <source>
        <dbReference type="ARBA" id="ARBA00023172"/>
    </source>
</evidence>
<dbReference type="AlphaFoldDB" id="A0A660DZC2"/>
<dbReference type="Pfam" id="PF14657">
    <property type="entry name" value="Arm-DNA-bind_4"/>
    <property type="match status" value="1"/>
</dbReference>
<dbReference type="Gene3D" id="1.10.443.10">
    <property type="entry name" value="Intergrase catalytic core"/>
    <property type="match status" value="1"/>
</dbReference>
<sequence>MATFNKKANGWQFRVSYYTPSGKRRFVNKQGFKTKHEAQVAARVIESSKDKGLSVETSNEPLAAYFEEWYKLYIEPGAQYNTKHHYTVTLNILKRSSIGEYAINAITPRLYQSFINDYGADHAKWTVKKINAQIRAAIKKAVYDGELHRDFTQNVKLVYDESKSRDTVWLNADQTQTVINDLIGSLQTSQRPISRYMVLTDLLTGLRIGELMALTWEDVDLDQQTIDINKSWDYVNDKNKTTKTKSSNRTIAINSTLVEQLKELREFQANKNNIHPKTQIFLNNNHRISSVAALNKQVRNVLDECEIDIPDFHFHSLRHTHASFLLYKGVSIFAISQRLGHSNVQITMGVYSHVISEMKNKETDKTLAALDDLDN</sequence>
<evidence type="ECO:0000313" key="7">
    <source>
        <dbReference type="EMBL" id="VDG28712.1"/>
    </source>
</evidence>
<accession>A0A660DZC2</accession>
<proteinExistence type="inferred from homology"/>
<dbReference type="InterPro" id="IPR013762">
    <property type="entry name" value="Integrase-like_cat_sf"/>
</dbReference>
<dbReference type="PANTHER" id="PTHR30349:SF64">
    <property type="entry name" value="PROPHAGE INTEGRASE INTD-RELATED"/>
    <property type="match status" value="1"/>
</dbReference>
<dbReference type="GO" id="GO:0003677">
    <property type="term" value="F:DNA binding"/>
    <property type="evidence" value="ECO:0007669"/>
    <property type="project" value="UniProtKB-UniRule"/>
</dbReference>
<feature type="domain" description="Core-binding (CB)" evidence="6">
    <location>
        <begin position="57"/>
        <end position="142"/>
    </location>
</feature>
<dbReference type="Proteomes" id="UP000289996">
    <property type="component" value="Unassembled WGS sequence"/>
</dbReference>
<dbReference type="InterPro" id="IPR010998">
    <property type="entry name" value="Integrase_recombinase_N"/>
</dbReference>
<comment type="similarity">
    <text evidence="1">Belongs to the 'phage' integrase family.</text>
</comment>
<evidence type="ECO:0000256" key="2">
    <source>
        <dbReference type="ARBA" id="ARBA00023125"/>
    </source>
</evidence>
<protein>
    <submittedName>
        <fullName evidence="7">Site-specific integrase [Lactobacillus murinus]</fullName>
    </submittedName>
</protein>
<evidence type="ECO:0000313" key="8">
    <source>
        <dbReference type="Proteomes" id="UP000289996"/>
    </source>
</evidence>
<dbReference type="RefSeq" id="WP_130851828.1">
    <property type="nucleotide sequence ID" value="NZ_UYIG01000122.1"/>
</dbReference>
<dbReference type="InterPro" id="IPR002104">
    <property type="entry name" value="Integrase_catalytic"/>
</dbReference>
<dbReference type="InterPro" id="IPR044068">
    <property type="entry name" value="CB"/>
</dbReference>
<dbReference type="InterPro" id="IPR011010">
    <property type="entry name" value="DNA_brk_join_enz"/>
</dbReference>
<dbReference type="GO" id="GO:0006310">
    <property type="term" value="P:DNA recombination"/>
    <property type="evidence" value="ECO:0007669"/>
    <property type="project" value="UniProtKB-KW"/>
</dbReference>
<evidence type="ECO:0000256" key="1">
    <source>
        <dbReference type="ARBA" id="ARBA00008857"/>
    </source>
</evidence>
<dbReference type="GO" id="GO:0015074">
    <property type="term" value="P:DNA integration"/>
    <property type="evidence" value="ECO:0007669"/>
    <property type="project" value="InterPro"/>
</dbReference>
<dbReference type="Pfam" id="PF00589">
    <property type="entry name" value="Phage_integrase"/>
    <property type="match status" value="1"/>
</dbReference>
<dbReference type="PANTHER" id="PTHR30349">
    <property type="entry name" value="PHAGE INTEGRASE-RELATED"/>
    <property type="match status" value="1"/>
</dbReference>
<keyword evidence="8" id="KW-1185">Reference proteome</keyword>
<reference evidence="7 8" key="1">
    <citation type="submission" date="2018-11" db="EMBL/GenBank/DDBJ databases">
        <authorList>
            <person name="Wuyts S."/>
        </authorList>
    </citation>
    <scope>NUCLEOTIDE SEQUENCE [LARGE SCALE GENOMIC DNA]</scope>
    <source>
        <strain evidence="7">Lactobacillus mudanjiangensis AMBF249</strain>
    </source>
</reference>
<evidence type="ECO:0000259" key="5">
    <source>
        <dbReference type="PROSITE" id="PS51898"/>
    </source>
</evidence>
<dbReference type="InterPro" id="IPR028259">
    <property type="entry name" value="AP2-like_int_N"/>
</dbReference>
<dbReference type="PROSITE" id="PS51898">
    <property type="entry name" value="TYR_RECOMBINASE"/>
    <property type="match status" value="1"/>
</dbReference>
<dbReference type="OrthoDB" id="9803188at2"/>
<dbReference type="CDD" id="cd01189">
    <property type="entry name" value="INT_ICEBs1_C_like"/>
    <property type="match status" value="1"/>
</dbReference>
<dbReference type="SUPFAM" id="SSF56349">
    <property type="entry name" value="DNA breaking-rejoining enzymes"/>
    <property type="match status" value="1"/>
</dbReference>
<evidence type="ECO:0000256" key="4">
    <source>
        <dbReference type="PROSITE-ProRule" id="PRU01248"/>
    </source>
</evidence>
<dbReference type="InterPro" id="IPR050090">
    <property type="entry name" value="Tyrosine_recombinase_XerCD"/>
</dbReference>
<keyword evidence="3" id="KW-0233">DNA recombination</keyword>
<dbReference type="Gene3D" id="1.10.150.130">
    <property type="match status" value="1"/>
</dbReference>
<keyword evidence="2 4" id="KW-0238">DNA-binding</keyword>
<organism evidence="7 8">
    <name type="scientific">Lactiplantibacillus mudanjiangensis</name>
    <dbReference type="NCBI Taxonomy" id="1296538"/>
    <lineage>
        <taxon>Bacteria</taxon>
        <taxon>Bacillati</taxon>
        <taxon>Bacillota</taxon>
        <taxon>Bacilli</taxon>
        <taxon>Lactobacillales</taxon>
        <taxon>Lactobacillaceae</taxon>
        <taxon>Lactiplantibacillus</taxon>
    </lineage>
</organism>
<evidence type="ECO:0000259" key="6">
    <source>
        <dbReference type="PROSITE" id="PS51900"/>
    </source>
</evidence>
<feature type="domain" description="Tyr recombinase" evidence="5">
    <location>
        <begin position="165"/>
        <end position="364"/>
    </location>
</feature>
<dbReference type="EMBL" id="UYIG01000122">
    <property type="protein sequence ID" value="VDG28712.1"/>
    <property type="molecule type" value="Genomic_DNA"/>
</dbReference>